<name>A0A8J7Q9L2_9BACT</name>
<evidence type="ECO:0000313" key="5">
    <source>
        <dbReference type="Proteomes" id="UP000664417"/>
    </source>
</evidence>
<dbReference type="AlphaFoldDB" id="A0A8J7Q9L2"/>
<accession>A0A8J7Q9L2</accession>
<dbReference type="GO" id="GO:0000155">
    <property type="term" value="F:phosphorelay sensor kinase activity"/>
    <property type="evidence" value="ECO:0007669"/>
    <property type="project" value="InterPro"/>
</dbReference>
<keyword evidence="1" id="KW-1133">Transmembrane helix</keyword>
<keyword evidence="5" id="KW-1185">Reference proteome</keyword>
<dbReference type="PANTHER" id="PTHR34220:SF7">
    <property type="entry name" value="SENSOR HISTIDINE KINASE YPDA"/>
    <property type="match status" value="1"/>
</dbReference>
<feature type="transmembrane region" description="Helical" evidence="1">
    <location>
        <begin position="318"/>
        <end position="337"/>
    </location>
</feature>
<dbReference type="Pfam" id="PF06580">
    <property type="entry name" value="His_kinase"/>
    <property type="match status" value="1"/>
</dbReference>
<feature type="chain" id="PRO_5035215531" evidence="2">
    <location>
        <begin position="30"/>
        <end position="566"/>
    </location>
</feature>
<evidence type="ECO:0000313" key="4">
    <source>
        <dbReference type="EMBL" id="MBO1319489.1"/>
    </source>
</evidence>
<dbReference type="InterPro" id="IPR010559">
    <property type="entry name" value="Sig_transdc_His_kin_internal"/>
</dbReference>
<evidence type="ECO:0000259" key="3">
    <source>
        <dbReference type="Pfam" id="PF06580"/>
    </source>
</evidence>
<feature type="transmembrane region" description="Helical" evidence="1">
    <location>
        <begin position="291"/>
        <end position="311"/>
    </location>
</feature>
<feature type="transmembrane region" description="Helical" evidence="1">
    <location>
        <begin position="343"/>
        <end position="361"/>
    </location>
</feature>
<dbReference type="GO" id="GO:0016020">
    <property type="term" value="C:membrane"/>
    <property type="evidence" value="ECO:0007669"/>
    <property type="project" value="InterPro"/>
</dbReference>
<dbReference type="Gene3D" id="2.60.120.260">
    <property type="entry name" value="Galactose-binding domain-like"/>
    <property type="match status" value="1"/>
</dbReference>
<dbReference type="InterPro" id="IPR050640">
    <property type="entry name" value="Bact_2-comp_sensor_kinase"/>
</dbReference>
<keyword evidence="4" id="KW-0808">Transferase</keyword>
<keyword evidence="1" id="KW-0472">Membrane</keyword>
<feature type="transmembrane region" description="Helical" evidence="1">
    <location>
        <begin position="239"/>
        <end position="261"/>
    </location>
</feature>
<feature type="signal peptide" evidence="2">
    <location>
        <begin position="1"/>
        <end position="29"/>
    </location>
</feature>
<dbReference type="EMBL" id="JAFREP010000011">
    <property type="protein sequence ID" value="MBO1319489.1"/>
    <property type="molecule type" value="Genomic_DNA"/>
</dbReference>
<feature type="transmembrane region" description="Helical" evidence="1">
    <location>
        <begin position="179"/>
        <end position="201"/>
    </location>
</feature>
<keyword evidence="2" id="KW-0732">Signal</keyword>
<evidence type="ECO:0000256" key="1">
    <source>
        <dbReference type="SAM" id="Phobius"/>
    </source>
</evidence>
<proteinExistence type="predicted"/>
<dbReference type="RefSeq" id="WP_207859358.1">
    <property type="nucleotide sequence ID" value="NZ_JAFREP010000011.1"/>
</dbReference>
<feature type="domain" description="Signal transduction histidine kinase internal region" evidence="3">
    <location>
        <begin position="381"/>
        <end position="457"/>
    </location>
</feature>
<keyword evidence="4" id="KW-0418">Kinase</keyword>
<keyword evidence="1" id="KW-0812">Transmembrane</keyword>
<evidence type="ECO:0000256" key="2">
    <source>
        <dbReference type="SAM" id="SignalP"/>
    </source>
</evidence>
<dbReference type="PANTHER" id="PTHR34220">
    <property type="entry name" value="SENSOR HISTIDINE KINASE YPDA"/>
    <property type="match status" value="1"/>
</dbReference>
<feature type="transmembrane region" description="Helical" evidence="1">
    <location>
        <begin position="208"/>
        <end position="227"/>
    </location>
</feature>
<dbReference type="Proteomes" id="UP000664417">
    <property type="component" value="Unassembled WGS sequence"/>
</dbReference>
<feature type="transmembrane region" description="Helical" evidence="1">
    <location>
        <begin position="268"/>
        <end position="285"/>
    </location>
</feature>
<dbReference type="InterPro" id="IPR008979">
    <property type="entry name" value="Galactose-bd-like_sf"/>
</dbReference>
<reference evidence="4" key="1">
    <citation type="submission" date="2021-03" db="EMBL/GenBank/DDBJ databases">
        <authorList>
            <person name="Wang G."/>
        </authorList>
    </citation>
    <scope>NUCLEOTIDE SEQUENCE</scope>
    <source>
        <strain evidence="4">KCTC 12899</strain>
    </source>
</reference>
<dbReference type="SUPFAM" id="SSF49785">
    <property type="entry name" value="Galactose-binding domain-like"/>
    <property type="match status" value="1"/>
</dbReference>
<protein>
    <submittedName>
        <fullName evidence="4">Histidine kinase</fullName>
    </submittedName>
</protein>
<organism evidence="4 5">
    <name type="scientific">Acanthopleuribacter pedis</name>
    <dbReference type="NCBI Taxonomy" id="442870"/>
    <lineage>
        <taxon>Bacteria</taxon>
        <taxon>Pseudomonadati</taxon>
        <taxon>Acidobacteriota</taxon>
        <taxon>Holophagae</taxon>
        <taxon>Acanthopleuribacterales</taxon>
        <taxon>Acanthopleuribacteraceae</taxon>
        <taxon>Acanthopleuribacter</taxon>
    </lineage>
</organism>
<comment type="caution">
    <text evidence="4">The sequence shown here is derived from an EMBL/GenBank/DDBJ whole genome shotgun (WGS) entry which is preliminary data.</text>
</comment>
<sequence length="566" mass="63462">MSPKILKFTVLAVAVIISIAAMVSTATKAQGTQQRDDRMKVKAGDDLNWKHPDFDDGDWLGYRAWQIKTGAYRGNLWVRQTLALEPNSDREVFVLAATGSSEIYFNGELIGRNGVVGDDAAEEEPGSLLFHCTIPKHLRQADNQIAIRFSNHRGVGRFYLLGGGVGSLPDVLAFTRISMFPFLFLAVFIVIAIYFAVLWILNRDRPSYAVFAAICALTACLLFAESLRALGYPYHWHGYRLRLIATLSAGLAALLPLLFILRHDLARYWLLGIPLGMAVAAARFHRHPDEFAFGQFIAALLFAQLAVCVAYHRGKTNALLGVIAVSQALLILCLTGMSFMEQGLFVSITILIVIILISLGLQIRRERVLYQETRLRSARLQIELLKKHLQPHFMLNTLTAVMEWLEREPKTGVAFIASLAEEMKMLNRMADQTLVSLEDECLLCRRHLDLLTYRTGECYAFETDYQNPDLQIPPALLLTLVENGISYALDEGTVRFELHQRLTETRTIEMIFRAVGVTINTEANDDGTGGKYIKARLEESFPGRWQLEASGQDQTWTTHITLKGAP</sequence>
<gene>
    <name evidence="4" type="ORF">J3U88_13525</name>
</gene>